<feature type="domain" description="EF-hand" evidence="3">
    <location>
        <begin position="129"/>
        <end position="159"/>
    </location>
</feature>
<dbReference type="Proteomes" id="UP000288212">
    <property type="component" value="Unassembled WGS sequence"/>
</dbReference>
<evidence type="ECO:0000256" key="2">
    <source>
        <dbReference type="SAM" id="SignalP"/>
    </source>
</evidence>
<dbReference type="PROSITE" id="PS50222">
    <property type="entry name" value="EF_HAND_2"/>
    <property type="match status" value="2"/>
</dbReference>
<dbReference type="GO" id="GO:0005509">
    <property type="term" value="F:calcium ion binding"/>
    <property type="evidence" value="ECO:0007669"/>
    <property type="project" value="InterPro"/>
</dbReference>
<keyword evidence="5" id="KW-1185">Reference proteome</keyword>
<feature type="region of interest" description="Disordered" evidence="1">
    <location>
        <begin position="175"/>
        <end position="196"/>
    </location>
</feature>
<reference evidence="4 5" key="1">
    <citation type="journal article" date="2011" name="Front. Microbiol.">
        <title>Genomic signatures of strain selection and enhancement in Bacillus atrophaeus var. globigii, a historical biowarfare simulant.</title>
        <authorList>
            <person name="Gibbons H.S."/>
            <person name="Broomall S.M."/>
            <person name="McNew L.A."/>
            <person name="Daligault H."/>
            <person name="Chapman C."/>
            <person name="Bruce D."/>
            <person name="Karavis M."/>
            <person name="Krepps M."/>
            <person name="McGregor P.A."/>
            <person name="Hong C."/>
            <person name="Park K.H."/>
            <person name="Akmal A."/>
            <person name="Feldman A."/>
            <person name="Lin J.S."/>
            <person name="Chang W.E."/>
            <person name="Higgs B.W."/>
            <person name="Demirev P."/>
            <person name="Lindquist J."/>
            <person name="Liem A."/>
            <person name="Fochler E."/>
            <person name="Read T.D."/>
            <person name="Tapia R."/>
            <person name="Johnson S."/>
            <person name="Bishop-Lilly K.A."/>
            <person name="Detter C."/>
            <person name="Han C."/>
            <person name="Sozhamannan S."/>
            <person name="Rosenzweig C.N."/>
            <person name="Skowronski E.W."/>
        </authorList>
    </citation>
    <scope>NUCLEOTIDE SEQUENCE [LARGE SCALE GENOMIC DNA]</scope>
    <source>
        <strain evidence="4 5">AK5</strain>
    </source>
</reference>
<keyword evidence="2" id="KW-0732">Signal</keyword>
<dbReference type="PROSITE" id="PS00018">
    <property type="entry name" value="EF_HAND_1"/>
    <property type="match status" value="1"/>
</dbReference>
<dbReference type="OrthoDB" id="6399344at2"/>
<evidence type="ECO:0000313" key="5">
    <source>
        <dbReference type="Proteomes" id="UP000288212"/>
    </source>
</evidence>
<organism evidence="4 5">
    <name type="scientific">Aliidiomarina haloalkalitolerans</name>
    <dbReference type="NCBI Taxonomy" id="859059"/>
    <lineage>
        <taxon>Bacteria</taxon>
        <taxon>Pseudomonadati</taxon>
        <taxon>Pseudomonadota</taxon>
        <taxon>Gammaproteobacteria</taxon>
        <taxon>Alteromonadales</taxon>
        <taxon>Idiomarinaceae</taxon>
        <taxon>Aliidiomarina</taxon>
    </lineage>
</organism>
<feature type="signal peptide" evidence="2">
    <location>
        <begin position="1"/>
        <end position="19"/>
    </location>
</feature>
<comment type="caution">
    <text evidence="4">The sequence shown here is derived from an EMBL/GenBank/DDBJ whole genome shotgun (WGS) entry which is preliminary data.</text>
</comment>
<dbReference type="SUPFAM" id="SSF47473">
    <property type="entry name" value="EF-hand"/>
    <property type="match status" value="1"/>
</dbReference>
<dbReference type="RefSeq" id="WP_157981137.1">
    <property type="nucleotide sequence ID" value="NZ_PIPI01000002.1"/>
</dbReference>
<dbReference type="InterPro" id="IPR002048">
    <property type="entry name" value="EF_hand_dom"/>
</dbReference>
<evidence type="ECO:0000259" key="3">
    <source>
        <dbReference type="PROSITE" id="PS50222"/>
    </source>
</evidence>
<dbReference type="InterPro" id="IPR018247">
    <property type="entry name" value="EF_Hand_1_Ca_BS"/>
</dbReference>
<dbReference type="CDD" id="cd00051">
    <property type="entry name" value="EFh"/>
    <property type="match status" value="1"/>
</dbReference>
<evidence type="ECO:0000313" key="4">
    <source>
        <dbReference type="EMBL" id="RUO20645.1"/>
    </source>
</evidence>
<protein>
    <recommendedName>
        <fullName evidence="3">EF-hand domain-containing protein</fullName>
    </recommendedName>
</protein>
<name>A0A432VVR9_9GAMM</name>
<proteinExistence type="predicted"/>
<dbReference type="InterPro" id="IPR011992">
    <property type="entry name" value="EF-hand-dom_pair"/>
</dbReference>
<sequence length="216" mass="25317">MKKMTKLASLMALVLPALAVTGATVAADEPQEKRERIRVITVQGDEVTVNMDEARRARGDMRGQRMMWTQHLTDSDGEPLSREEIRGRVMIHREAALEKQFENFDLNRDGYITQDEVTEYMVKQAQENAERMFQRLDQAGTGRIDQETFVERFQAMGQERRVEQGSRVIHMRDLSEEDRERIREAREKAREARELAGEKVREIRIERRRAQQENND</sequence>
<dbReference type="AlphaFoldDB" id="A0A432VVR9"/>
<gene>
    <name evidence="4" type="ORF">CWE06_04865</name>
</gene>
<dbReference type="SMART" id="SM00054">
    <property type="entry name" value="EFh"/>
    <property type="match status" value="2"/>
</dbReference>
<dbReference type="EMBL" id="PIPI01000002">
    <property type="protein sequence ID" value="RUO20645.1"/>
    <property type="molecule type" value="Genomic_DNA"/>
</dbReference>
<feature type="chain" id="PRO_5019073526" description="EF-hand domain-containing protein" evidence="2">
    <location>
        <begin position="20"/>
        <end position="216"/>
    </location>
</feature>
<feature type="domain" description="EF-hand" evidence="3">
    <location>
        <begin position="92"/>
        <end position="127"/>
    </location>
</feature>
<evidence type="ECO:0000256" key="1">
    <source>
        <dbReference type="SAM" id="MobiDB-lite"/>
    </source>
</evidence>
<dbReference type="Gene3D" id="1.10.238.10">
    <property type="entry name" value="EF-hand"/>
    <property type="match status" value="1"/>
</dbReference>
<accession>A0A432VVR9</accession>